<evidence type="ECO:0000256" key="8">
    <source>
        <dbReference type="PIRSR" id="PIRSR001123-2"/>
    </source>
</evidence>
<dbReference type="GO" id="GO:0008237">
    <property type="term" value="F:metallopeptidase activity"/>
    <property type="evidence" value="ECO:0007669"/>
    <property type="project" value="UniProtKB-KW"/>
</dbReference>
<dbReference type="SUPFAM" id="SSF55031">
    <property type="entry name" value="Bacterial exopeptidase dimerisation domain"/>
    <property type="match status" value="1"/>
</dbReference>
<comment type="cofactor">
    <cofactor evidence="1">
        <name>Zn(2+)</name>
        <dbReference type="ChEBI" id="CHEBI:29105"/>
    </cofactor>
</comment>
<organism evidence="10 11">
    <name type="scientific">Eubacterium oxidoreducens</name>
    <dbReference type="NCBI Taxonomy" id="1732"/>
    <lineage>
        <taxon>Bacteria</taxon>
        <taxon>Bacillati</taxon>
        <taxon>Bacillota</taxon>
        <taxon>Clostridia</taxon>
        <taxon>Eubacteriales</taxon>
        <taxon>Eubacteriaceae</taxon>
        <taxon>Eubacterium</taxon>
    </lineage>
</organism>
<dbReference type="InterPro" id="IPR001261">
    <property type="entry name" value="ArgE/DapE_CS"/>
</dbReference>
<evidence type="ECO:0000256" key="5">
    <source>
        <dbReference type="ARBA" id="ARBA00022833"/>
    </source>
</evidence>
<sequence length="376" mass="41060">MKERVKHTFIKYTSMDCESLNEREIADALISELEELGFTVEEDDAGAKIGGNAGNLYAYKKGNKDAQPVLFAAHMDTVKPGIGKSPQLTSEGKFLSSGNTVLGGDDVCGITAILEGIRQVIIEQRKHGDIEVVFFVAEELHCKGSSEFDFSKIHAKMGYVLDLEGAPGMAAVQAPTSTGFWVTVEGKAAHAGFCPEKGINAIAIAAEAITKITQGRIDPETTRNIGKIEGGVATNIVSESCTCTGEIRSLKYEKVQTGLEQVRRIFEQTATQHNAKIHMKVHENYRGYQLGKEEAVVKRFQRACYKLHKEAQVVTTFGGSDNNKLMQHGVKGIVLSCGMQNVHSVKEYANLEDVVDTARLVAELVSTQSEYKLRLS</sequence>
<dbReference type="InterPro" id="IPR011650">
    <property type="entry name" value="Peptidase_M20_dimer"/>
</dbReference>
<reference evidence="10 11" key="1">
    <citation type="submission" date="2016-10" db="EMBL/GenBank/DDBJ databases">
        <authorList>
            <person name="de Groot N.N."/>
        </authorList>
    </citation>
    <scope>NUCLEOTIDE SEQUENCE [LARGE SCALE GENOMIC DNA]</scope>
    <source>
        <strain evidence="10 11">DSM 3217</strain>
    </source>
</reference>
<keyword evidence="2" id="KW-0645">Protease</keyword>
<feature type="domain" description="Peptidase M20 dimerisation" evidence="9">
    <location>
        <begin position="177"/>
        <end position="271"/>
    </location>
</feature>
<accession>A0A1G6BDF4</accession>
<keyword evidence="4" id="KW-0378">Hydrolase</keyword>
<evidence type="ECO:0000256" key="6">
    <source>
        <dbReference type="ARBA" id="ARBA00023049"/>
    </source>
</evidence>
<evidence type="ECO:0000256" key="7">
    <source>
        <dbReference type="PIRNR" id="PIRNR001123"/>
    </source>
</evidence>
<evidence type="ECO:0000313" key="11">
    <source>
        <dbReference type="Proteomes" id="UP000199228"/>
    </source>
</evidence>
<dbReference type="OrthoDB" id="9773892at2"/>
<dbReference type="PROSITE" id="PS00758">
    <property type="entry name" value="ARGE_DAPE_CPG2_1"/>
    <property type="match status" value="1"/>
</dbReference>
<dbReference type="InterPro" id="IPR036264">
    <property type="entry name" value="Bact_exopeptidase_dim_dom"/>
</dbReference>
<keyword evidence="5" id="KW-0862">Zinc</keyword>
<dbReference type="Proteomes" id="UP000199228">
    <property type="component" value="Unassembled WGS sequence"/>
</dbReference>
<dbReference type="NCBIfam" id="TIGR01883">
    <property type="entry name" value="PepT-like"/>
    <property type="match status" value="1"/>
</dbReference>
<dbReference type="GO" id="GO:0006508">
    <property type="term" value="P:proteolysis"/>
    <property type="evidence" value="ECO:0007669"/>
    <property type="project" value="UniProtKB-KW"/>
</dbReference>
<comment type="similarity">
    <text evidence="7">Belongs to the peptidase M42 family.</text>
</comment>
<feature type="binding site" evidence="8">
    <location>
        <position position="343"/>
    </location>
    <ligand>
        <name>Zn(2+)</name>
        <dbReference type="ChEBI" id="CHEBI:29105"/>
        <label>2</label>
    </ligand>
</feature>
<dbReference type="GO" id="GO:0046872">
    <property type="term" value="F:metal ion binding"/>
    <property type="evidence" value="ECO:0007669"/>
    <property type="project" value="UniProtKB-UniRule"/>
</dbReference>
<dbReference type="InterPro" id="IPR008007">
    <property type="entry name" value="Peptidase_M42"/>
</dbReference>
<dbReference type="Gene3D" id="3.30.70.360">
    <property type="match status" value="1"/>
</dbReference>
<dbReference type="Pfam" id="PF01546">
    <property type="entry name" value="Peptidase_M20"/>
    <property type="match status" value="1"/>
</dbReference>
<evidence type="ECO:0000256" key="2">
    <source>
        <dbReference type="ARBA" id="ARBA00022670"/>
    </source>
</evidence>
<dbReference type="STRING" id="1732.SAMN02910417_01402"/>
<evidence type="ECO:0000313" key="10">
    <source>
        <dbReference type="EMBL" id="SDB18579.1"/>
    </source>
</evidence>
<dbReference type="Gene3D" id="3.40.630.10">
    <property type="entry name" value="Zn peptidases"/>
    <property type="match status" value="1"/>
</dbReference>
<dbReference type="PANTHER" id="PTHR42994:SF2">
    <property type="entry name" value="PEPTIDASE"/>
    <property type="match status" value="1"/>
</dbReference>
<dbReference type="RefSeq" id="WP_090173637.1">
    <property type="nucleotide sequence ID" value="NZ_FMXR01000009.1"/>
</dbReference>
<evidence type="ECO:0000256" key="4">
    <source>
        <dbReference type="ARBA" id="ARBA00022801"/>
    </source>
</evidence>
<proteinExistence type="inferred from homology"/>
<protein>
    <submittedName>
        <fullName evidence="10">Peptidase T-like protein</fullName>
    </submittedName>
</protein>
<dbReference type="SUPFAM" id="SSF53187">
    <property type="entry name" value="Zn-dependent exopeptidases"/>
    <property type="match status" value="1"/>
</dbReference>
<dbReference type="AlphaFoldDB" id="A0A1G6BDF4"/>
<gene>
    <name evidence="10" type="ORF">SAMN02910417_01402</name>
</gene>
<dbReference type="GO" id="GO:0004177">
    <property type="term" value="F:aminopeptidase activity"/>
    <property type="evidence" value="ECO:0007669"/>
    <property type="project" value="UniProtKB-UniRule"/>
</dbReference>
<dbReference type="InterPro" id="IPR010162">
    <property type="entry name" value="PepT-like"/>
</dbReference>
<evidence type="ECO:0000256" key="3">
    <source>
        <dbReference type="ARBA" id="ARBA00022723"/>
    </source>
</evidence>
<evidence type="ECO:0000259" key="9">
    <source>
        <dbReference type="Pfam" id="PF07687"/>
    </source>
</evidence>
<keyword evidence="3 8" id="KW-0479">Metal-binding</keyword>
<name>A0A1G6BDF4_EUBOX</name>
<dbReference type="InterPro" id="IPR002933">
    <property type="entry name" value="Peptidase_M20"/>
</dbReference>
<dbReference type="EMBL" id="FMXR01000009">
    <property type="protein sequence ID" value="SDB18579.1"/>
    <property type="molecule type" value="Genomic_DNA"/>
</dbReference>
<comment type="cofactor">
    <cofactor evidence="8">
        <name>a divalent metal cation</name>
        <dbReference type="ChEBI" id="CHEBI:60240"/>
    </cofactor>
    <text evidence="8">Binds 2 divalent metal cations per subunit.</text>
</comment>
<dbReference type="PANTHER" id="PTHR42994">
    <property type="entry name" value="PEPTIDASE T"/>
    <property type="match status" value="1"/>
</dbReference>
<evidence type="ECO:0000256" key="1">
    <source>
        <dbReference type="ARBA" id="ARBA00001947"/>
    </source>
</evidence>
<dbReference type="PIRSF" id="PIRSF001123">
    <property type="entry name" value="PepA_GA"/>
    <property type="match status" value="1"/>
</dbReference>
<dbReference type="Pfam" id="PF07687">
    <property type="entry name" value="M20_dimer"/>
    <property type="match status" value="1"/>
</dbReference>
<keyword evidence="6" id="KW-0482">Metalloprotease</keyword>
<keyword evidence="11" id="KW-1185">Reference proteome</keyword>